<dbReference type="Gene3D" id="2.40.10.410">
    <property type="entry name" value="FlgT, C-terminal domain"/>
    <property type="match status" value="1"/>
</dbReference>
<keyword evidence="2" id="KW-1185">Reference proteome</keyword>
<dbReference type="RefSeq" id="WP_207680920.1">
    <property type="nucleotide sequence ID" value="NZ_CP061800.1"/>
</dbReference>
<proteinExistence type="predicted"/>
<dbReference type="Proteomes" id="UP000663722">
    <property type="component" value="Chromosome"/>
</dbReference>
<accession>A0A975GK80</accession>
<dbReference type="EMBL" id="CP061800">
    <property type="protein sequence ID" value="QTA84431.1"/>
    <property type="molecule type" value="Genomic_DNA"/>
</dbReference>
<gene>
    <name evidence="1" type="ORF">dnm_004270</name>
</gene>
<dbReference type="KEGG" id="dmm:dnm_004270"/>
<evidence type="ECO:0000313" key="1">
    <source>
        <dbReference type="EMBL" id="QTA84431.1"/>
    </source>
</evidence>
<evidence type="ECO:0000313" key="2">
    <source>
        <dbReference type="Proteomes" id="UP000663722"/>
    </source>
</evidence>
<dbReference type="InterPro" id="IPR038165">
    <property type="entry name" value="FlgT_C_sf"/>
</dbReference>
<sequence>MARVKNLLLFFPGLMIVLSGCVTTKLVDSFGNYTDVHIEKAEFSPTAEEIEATQQNKLRVVVIPPEDKKIVKDAELKEAIVSSVEKHLTDAGVEVVTQSLKNKLQRSLVEFQSAKIDYKGPTDAHYAVICSVNSVDLNSEYVAASKDKDGKQTSGPSCKYTARFKGMIKIYNIMEKRIIESVELNHLSLDYRDTSSSSCKIGKSIYELARSAASDAVDEVRTQLQNFFSPKGYILAKKVNEDKRIFRISLGRHHNLKQGQHVDIYTKQSFTNELTDEISIDEVKIAEGKVTDYIDNTFAWISVSDAEKADKVKLGDYVKISYKLSLFEQFSGVLP</sequence>
<organism evidence="1 2">
    <name type="scientific">Desulfonema magnum</name>
    <dbReference type="NCBI Taxonomy" id="45655"/>
    <lineage>
        <taxon>Bacteria</taxon>
        <taxon>Pseudomonadati</taxon>
        <taxon>Thermodesulfobacteriota</taxon>
        <taxon>Desulfobacteria</taxon>
        <taxon>Desulfobacterales</taxon>
        <taxon>Desulfococcaceae</taxon>
        <taxon>Desulfonema</taxon>
    </lineage>
</organism>
<name>A0A975GK80_9BACT</name>
<dbReference type="AlphaFoldDB" id="A0A975GK80"/>
<reference evidence="1" key="1">
    <citation type="journal article" date="2021" name="Microb. Physiol.">
        <title>Proteogenomic Insights into the Physiology of Marine, Sulfate-Reducing, Filamentous Desulfonema limicola and Desulfonema magnum.</title>
        <authorList>
            <person name="Schnaars V."/>
            <person name="Wohlbrand L."/>
            <person name="Scheve S."/>
            <person name="Hinrichs C."/>
            <person name="Reinhardt R."/>
            <person name="Rabus R."/>
        </authorList>
    </citation>
    <scope>NUCLEOTIDE SEQUENCE</scope>
    <source>
        <strain evidence="1">4be13</strain>
    </source>
</reference>
<dbReference type="PROSITE" id="PS51257">
    <property type="entry name" value="PROKAR_LIPOPROTEIN"/>
    <property type="match status" value="1"/>
</dbReference>
<protein>
    <submittedName>
        <fullName evidence="1">Uncharacterized protein</fullName>
    </submittedName>
</protein>